<keyword evidence="2" id="KW-0479">Metal-binding</keyword>
<evidence type="ECO:0000256" key="5">
    <source>
        <dbReference type="ARBA" id="ARBA00023049"/>
    </source>
</evidence>
<dbReference type="WBParaSite" id="SVE_0598400.1">
    <property type="protein sequence ID" value="SVE_0598400.1"/>
    <property type="gene ID" value="SVE_0598400"/>
</dbReference>
<dbReference type="PROSITE" id="PS00022">
    <property type="entry name" value="EGF_1"/>
    <property type="match status" value="1"/>
</dbReference>
<evidence type="ECO:0000256" key="6">
    <source>
        <dbReference type="SAM" id="SignalP"/>
    </source>
</evidence>
<proteinExistence type="predicted"/>
<keyword evidence="1" id="KW-0645">Protease</keyword>
<feature type="signal peptide" evidence="6">
    <location>
        <begin position="1"/>
        <end position="19"/>
    </location>
</feature>
<feature type="domain" description="EGF-like" evidence="7">
    <location>
        <begin position="256"/>
        <end position="267"/>
    </location>
</feature>
<protein>
    <submittedName>
        <fullName evidence="9">Astacin domain-containing protein</fullName>
    </submittedName>
</protein>
<keyword evidence="4" id="KW-0862">Zinc</keyword>
<dbReference type="GO" id="GO:0004222">
    <property type="term" value="F:metalloendopeptidase activity"/>
    <property type="evidence" value="ECO:0007669"/>
    <property type="project" value="InterPro"/>
</dbReference>
<reference evidence="9" key="2">
    <citation type="submission" date="2015-08" db="UniProtKB">
        <authorList>
            <consortium name="WormBaseParasite"/>
        </authorList>
    </citation>
    <scope>IDENTIFICATION</scope>
</reference>
<dbReference type="Proteomes" id="UP000035680">
    <property type="component" value="Unassembled WGS sequence"/>
</dbReference>
<evidence type="ECO:0000256" key="2">
    <source>
        <dbReference type="ARBA" id="ARBA00022723"/>
    </source>
</evidence>
<dbReference type="AlphaFoldDB" id="A0A0K0FAX8"/>
<keyword evidence="8" id="KW-1185">Reference proteome</keyword>
<dbReference type="GO" id="GO:0046872">
    <property type="term" value="F:metal ion binding"/>
    <property type="evidence" value="ECO:0007669"/>
    <property type="project" value="UniProtKB-KW"/>
</dbReference>
<evidence type="ECO:0000256" key="1">
    <source>
        <dbReference type="ARBA" id="ARBA00022670"/>
    </source>
</evidence>
<accession>A0A0K0FAX8</accession>
<dbReference type="InterPro" id="IPR001506">
    <property type="entry name" value="Peptidase_M12A"/>
</dbReference>
<sequence length="395" mass="45229">MKILLIVSLVLFCIKRTLTNESNEETTQKASLKKNPPPYYNGTEKIYYYYDNKSIPGTVASIFNFIRRYTCLNFHLKNDKPISNTIGINILKSTNNKSEVQVSNNTNCPTNVSLTEDDYNNGTSLRFYLGIALDLITEVSRPDRDKEVDVVNENIDEKYKQYFNETKKEDVPYLMDTEFDFKSPMFFGPQFGVKAGKDYTYTVKLYKDYEYFSNGFKIFQHNDYKHLFYYYCPKSTTIDCKNGGYYPSNNDFQSKCKCPDQFTGDNCEKINPNKDGCDGKQRDFTANTTEQEFTINGTKGVCYFNVSSENGNKVLITIKALTLGNSECETTKSQLQVLVRNDKGAAGINFCRDKNTSILLPQLSNNTLLVFTSRNETTSLTFLYKASPEQESKNT</sequence>
<organism evidence="8 9">
    <name type="scientific">Strongyloides venezuelensis</name>
    <name type="common">Threadworm</name>
    <dbReference type="NCBI Taxonomy" id="75913"/>
    <lineage>
        <taxon>Eukaryota</taxon>
        <taxon>Metazoa</taxon>
        <taxon>Ecdysozoa</taxon>
        <taxon>Nematoda</taxon>
        <taxon>Chromadorea</taxon>
        <taxon>Rhabditida</taxon>
        <taxon>Tylenchina</taxon>
        <taxon>Panagrolaimomorpha</taxon>
        <taxon>Strongyloidoidea</taxon>
        <taxon>Strongyloididae</taxon>
        <taxon>Strongyloides</taxon>
    </lineage>
</organism>
<evidence type="ECO:0000313" key="9">
    <source>
        <dbReference type="WBParaSite" id="SVE_0598400.1"/>
    </source>
</evidence>
<name>A0A0K0FAX8_STRVS</name>
<dbReference type="InterPro" id="IPR024079">
    <property type="entry name" value="MetalloPept_cat_dom_sf"/>
</dbReference>
<keyword evidence="3" id="KW-0378">Hydrolase</keyword>
<dbReference type="PANTHER" id="PTHR10127:SF780">
    <property type="entry name" value="METALLOENDOPEPTIDASE"/>
    <property type="match status" value="1"/>
</dbReference>
<dbReference type="PANTHER" id="PTHR10127">
    <property type="entry name" value="DISCOIDIN, CUB, EGF, LAMININ , AND ZINC METALLOPROTEASE DOMAIN CONTAINING"/>
    <property type="match status" value="1"/>
</dbReference>
<dbReference type="Pfam" id="PF01400">
    <property type="entry name" value="Astacin"/>
    <property type="match status" value="1"/>
</dbReference>
<dbReference type="InterPro" id="IPR000742">
    <property type="entry name" value="EGF"/>
</dbReference>
<feature type="chain" id="PRO_5005329430" evidence="6">
    <location>
        <begin position="20"/>
        <end position="395"/>
    </location>
</feature>
<keyword evidence="5" id="KW-0482">Metalloprotease</keyword>
<evidence type="ECO:0000259" key="7">
    <source>
        <dbReference type="PROSITE" id="PS00022"/>
    </source>
</evidence>
<reference evidence="8" key="1">
    <citation type="submission" date="2014-07" db="EMBL/GenBank/DDBJ databases">
        <authorList>
            <person name="Martin A.A"/>
            <person name="De Silva N."/>
        </authorList>
    </citation>
    <scope>NUCLEOTIDE SEQUENCE</scope>
</reference>
<evidence type="ECO:0000256" key="3">
    <source>
        <dbReference type="ARBA" id="ARBA00022801"/>
    </source>
</evidence>
<keyword evidence="6" id="KW-0732">Signal</keyword>
<dbReference type="Gene3D" id="3.40.390.10">
    <property type="entry name" value="Collagenase (Catalytic Domain)"/>
    <property type="match status" value="1"/>
</dbReference>
<dbReference type="GO" id="GO:0006508">
    <property type="term" value="P:proteolysis"/>
    <property type="evidence" value="ECO:0007669"/>
    <property type="project" value="UniProtKB-KW"/>
</dbReference>
<evidence type="ECO:0000256" key="4">
    <source>
        <dbReference type="ARBA" id="ARBA00022833"/>
    </source>
</evidence>
<evidence type="ECO:0000313" key="8">
    <source>
        <dbReference type="Proteomes" id="UP000035680"/>
    </source>
</evidence>